<protein>
    <recommendedName>
        <fullName evidence="6">Ion-translocating oxidoreductase complex subunit G</fullName>
        <ecNumber evidence="6">7.-.-.-</ecNumber>
    </recommendedName>
    <alternativeName>
        <fullName evidence="6">Rnf electron transport complex subunit G</fullName>
    </alternativeName>
</protein>
<dbReference type="KEGG" id="gsn:YC6258_03872"/>
<evidence type="ECO:0000256" key="1">
    <source>
        <dbReference type="ARBA" id="ARBA00022448"/>
    </source>
</evidence>
<dbReference type="InterPro" id="IPR007329">
    <property type="entry name" value="FMN-bd"/>
</dbReference>
<keyword evidence="9" id="KW-0830">Ubiquinone</keyword>
<evidence type="ECO:0000256" key="7">
    <source>
        <dbReference type="SAM" id="Phobius"/>
    </source>
</evidence>
<comment type="similarity">
    <text evidence="6">Belongs to the RnfG family.</text>
</comment>
<keyword evidence="3 6" id="KW-0285">Flavoprotein</keyword>
<keyword evidence="10" id="KW-1185">Reference proteome</keyword>
<feature type="domain" description="FMN-binding" evidence="8">
    <location>
        <begin position="101"/>
        <end position="193"/>
    </location>
</feature>
<dbReference type="RefSeq" id="WP_044618059.1">
    <property type="nucleotide sequence ID" value="NZ_CP007142.1"/>
</dbReference>
<dbReference type="GO" id="GO:0009055">
    <property type="term" value="F:electron transfer activity"/>
    <property type="evidence" value="ECO:0007669"/>
    <property type="project" value="InterPro"/>
</dbReference>
<keyword evidence="1 6" id="KW-0813">Transport</keyword>
<dbReference type="SMART" id="SM00900">
    <property type="entry name" value="FMN_bind"/>
    <property type="match status" value="1"/>
</dbReference>
<feature type="transmembrane region" description="Helical" evidence="7">
    <location>
        <begin position="12"/>
        <end position="31"/>
    </location>
</feature>
<dbReference type="HAMAP" id="MF_00479">
    <property type="entry name" value="RsxG_RnfG"/>
    <property type="match status" value="1"/>
</dbReference>
<dbReference type="AlphaFoldDB" id="A0A0C5VR73"/>
<dbReference type="PANTHER" id="PTHR36118:SF1">
    <property type="entry name" value="ION-TRANSLOCATING OXIDOREDUCTASE COMPLEX SUBUNIT G"/>
    <property type="match status" value="1"/>
</dbReference>
<dbReference type="GO" id="GO:0010181">
    <property type="term" value="F:FMN binding"/>
    <property type="evidence" value="ECO:0007669"/>
    <property type="project" value="InterPro"/>
</dbReference>
<keyword evidence="6" id="KW-0997">Cell inner membrane</keyword>
<gene>
    <name evidence="6" type="primary">rnfG</name>
    <name evidence="9" type="ORF">YC6258_03872</name>
</gene>
<keyword evidence="2 6" id="KW-0597">Phosphoprotein</keyword>
<dbReference type="GO" id="GO:0022900">
    <property type="term" value="P:electron transport chain"/>
    <property type="evidence" value="ECO:0007669"/>
    <property type="project" value="UniProtKB-UniRule"/>
</dbReference>
<keyword evidence="6" id="KW-1278">Translocase</keyword>
<feature type="modified residue" description="FMN phosphoryl threonine" evidence="6">
    <location>
        <position position="176"/>
    </location>
</feature>
<organism evidence="9 10">
    <name type="scientific">Gynuella sunshinyii YC6258</name>
    <dbReference type="NCBI Taxonomy" id="1445510"/>
    <lineage>
        <taxon>Bacteria</taxon>
        <taxon>Pseudomonadati</taxon>
        <taxon>Pseudomonadota</taxon>
        <taxon>Gammaproteobacteria</taxon>
        <taxon>Oceanospirillales</taxon>
        <taxon>Saccharospirillaceae</taxon>
        <taxon>Gynuella</taxon>
    </lineage>
</organism>
<keyword evidence="6 7" id="KW-1133">Transmembrane helix</keyword>
<dbReference type="STRING" id="1445510.YC6258_03872"/>
<evidence type="ECO:0000256" key="2">
    <source>
        <dbReference type="ARBA" id="ARBA00022553"/>
    </source>
</evidence>
<evidence type="ECO:0000256" key="6">
    <source>
        <dbReference type="HAMAP-Rule" id="MF_00479"/>
    </source>
</evidence>
<evidence type="ECO:0000259" key="8">
    <source>
        <dbReference type="SMART" id="SM00900"/>
    </source>
</evidence>
<comment type="subcellular location">
    <subcellularLocation>
        <location evidence="6">Cell inner membrane</location>
        <topology evidence="6">Single-pass membrane protein</topology>
    </subcellularLocation>
</comment>
<dbReference type="HOGENOM" id="CLU_077882_1_0_6"/>
<keyword evidence="5 6" id="KW-0249">Electron transport</keyword>
<dbReference type="EC" id="7.-.-.-" evidence="6"/>
<evidence type="ECO:0000256" key="4">
    <source>
        <dbReference type="ARBA" id="ARBA00022643"/>
    </source>
</evidence>
<reference evidence="9 10" key="1">
    <citation type="submission" date="2014-01" db="EMBL/GenBank/DDBJ databases">
        <title>Full genme sequencing of cellulolytic bacterium Gynuella sunshinyii YC6258T gen. nov., sp. nov.</title>
        <authorList>
            <person name="Khan H."/>
            <person name="Chung E.J."/>
            <person name="Chung Y.R."/>
        </authorList>
    </citation>
    <scope>NUCLEOTIDE SEQUENCE [LARGE SCALE GENOMIC DNA]</scope>
    <source>
        <strain evidence="9 10">YC6258</strain>
    </source>
</reference>
<dbReference type="PIRSF" id="PIRSF006091">
    <property type="entry name" value="E_trnsport_RnfG"/>
    <property type="match status" value="1"/>
</dbReference>
<dbReference type="GO" id="GO:0005886">
    <property type="term" value="C:plasma membrane"/>
    <property type="evidence" value="ECO:0007669"/>
    <property type="project" value="UniProtKB-SubCell"/>
</dbReference>
<dbReference type="Proteomes" id="UP000032266">
    <property type="component" value="Chromosome"/>
</dbReference>
<evidence type="ECO:0000256" key="5">
    <source>
        <dbReference type="ARBA" id="ARBA00022982"/>
    </source>
</evidence>
<comment type="function">
    <text evidence="6">Part of a membrane-bound complex that couples electron transfer with translocation of ions across the membrane.</text>
</comment>
<name>A0A0C5VR73_9GAMM</name>
<evidence type="ECO:0000313" key="10">
    <source>
        <dbReference type="Proteomes" id="UP000032266"/>
    </source>
</evidence>
<proteinExistence type="inferred from homology"/>
<keyword evidence="6" id="KW-1003">Cell membrane</keyword>
<keyword evidence="4 6" id="KW-0288">FMN</keyword>
<dbReference type="Pfam" id="PF04205">
    <property type="entry name" value="FMN_bind"/>
    <property type="match status" value="1"/>
</dbReference>
<comment type="cofactor">
    <cofactor evidence="6">
        <name>FMN</name>
        <dbReference type="ChEBI" id="CHEBI:58210"/>
    </cofactor>
</comment>
<dbReference type="EMBL" id="CP007142">
    <property type="protein sequence ID" value="AJQ95908.1"/>
    <property type="molecule type" value="Genomic_DNA"/>
</dbReference>
<accession>A0A0C5VR73</accession>
<keyword evidence="6 7" id="KW-0472">Membrane</keyword>
<keyword evidence="6 7" id="KW-0812">Transmembrane</keyword>
<sequence length="205" mass="22445">MNLVSSIRKNALGLGIFAIFTVGLIAVTQYLSTDRIQHNRHLFQSRLLYEIFPDASEDLATEREKITNEAFIDVQLLSLKTPEPFFSDGQHVILPVIAPNGYTDAIQLLIGIDQDGTIAGVRAIAHQETPGLGDQIDTQKSGWILQFNGKSITVPALEQWKVKKDGGAFDQLTGATITPRAVTAAVKNALLFYQANQNKLLLKGS</sequence>
<dbReference type="PANTHER" id="PTHR36118">
    <property type="entry name" value="ION-TRANSLOCATING OXIDOREDUCTASE COMPLEX SUBUNIT G"/>
    <property type="match status" value="1"/>
</dbReference>
<evidence type="ECO:0000256" key="3">
    <source>
        <dbReference type="ARBA" id="ARBA00022630"/>
    </source>
</evidence>
<dbReference type="InterPro" id="IPR010209">
    <property type="entry name" value="Ion_transpt_RnfG/RsxG"/>
</dbReference>
<dbReference type="NCBIfam" id="NF002519">
    <property type="entry name" value="PRK01908.1"/>
    <property type="match status" value="1"/>
</dbReference>
<evidence type="ECO:0000313" key="9">
    <source>
        <dbReference type="EMBL" id="AJQ95908.1"/>
    </source>
</evidence>
<comment type="subunit">
    <text evidence="6">The complex is composed of six subunits: RnfA, RnfB, RnfC, RnfD, RnfE and RnfG.</text>
</comment>
<dbReference type="NCBIfam" id="TIGR01947">
    <property type="entry name" value="rnfG"/>
    <property type="match status" value="1"/>
</dbReference>
<dbReference type="OrthoDB" id="9784165at2"/>
<dbReference type="PATRIC" id="fig|1445510.3.peg.3848"/>